<dbReference type="PANTHER" id="PTHR46797">
    <property type="entry name" value="HTH-TYPE TRANSCRIPTIONAL REGULATOR"/>
    <property type="match status" value="1"/>
</dbReference>
<dbReference type="PROSITE" id="PS50943">
    <property type="entry name" value="HTH_CROC1"/>
    <property type="match status" value="1"/>
</dbReference>
<accession>A0ABU9B4L5</accession>
<dbReference type="PANTHER" id="PTHR46797:SF1">
    <property type="entry name" value="METHYLPHOSPHONATE SYNTHASE"/>
    <property type="match status" value="1"/>
</dbReference>
<proteinExistence type="predicted"/>
<keyword evidence="4" id="KW-1185">Reference proteome</keyword>
<dbReference type="InterPro" id="IPR050807">
    <property type="entry name" value="TransReg_Diox_bact_type"/>
</dbReference>
<dbReference type="Gene3D" id="1.10.260.40">
    <property type="entry name" value="lambda repressor-like DNA-binding domains"/>
    <property type="match status" value="1"/>
</dbReference>
<dbReference type="RefSeq" id="WP_341372338.1">
    <property type="nucleotide sequence ID" value="NZ_JBBUTF010000002.1"/>
</dbReference>
<comment type="caution">
    <text evidence="3">The sequence shown here is derived from an EMBL/GenBank/DDBJ whole genome shotgun (WGS) entry which is preliminary data.</text>
</comment>
<dbReference type="CDD" id="cd00093">
    <property type="entry name" value="HTH_XRE"/>
    <property type="match status" value="1"/>
</dbReference>
<evidence type="ECO:0000313" key="4">
    <source>
        <dbReference type="Proteomes" id="UP001368500"/>
    </source>
</evidence>
<protein>
    <submittedName>
        <fullName evidence="3">Helix-turn-helix transcriptional regulator</fullName>
    </submittedName>
</protein>
<dbReference type="SUPFAM" id="SSF47413">
    <property type="entry name" value="lambda repressor-like DNA-binding domains"/>
    <property type="match status" value="1"/>
</dbReference>
<evidence type="ECO:0000313" key="3">
    <source>
        <dbReference type="EMBL" id="MEK8024556.1"/>
    </source>
</evidence>
<gene>
    <name evidence="3" type="ORF">AACH11_01065</name>
</gene>
<dbReference type="InterPro" id="IPR001387">
    <property type="entry name" value="Cro/C1-type_HTH"/>
</dbReference>
<organism evidence="3 4">
    <name type="scientific">Pseudaquabacterium rugosum</name>
    <dbReference type="NCBI Taxonomy" id="2984194"/>
    <lineage>
        <taxon>Bacteria</taxon>
        <taxon>Pseudomonadati</taxon>
        <taxon>Pseudomonadota</taxon>
        <taxon>Betaproteobacteria</taxon>
        <taxon>Burkholderiales</taxon>
        <taxon>Sphaerotilaceae</taxon>
        <taxon>Pseudaquabacterium</taxon>
    </lineage>
</organism>
<dbReference type="InterPro" id="IPR010982">
    <property type="entry name" value="Lambda_DNA-bd_dom_sf"/>
</dbReference>
<evidence type="ECO:0000259" key="2">
    <source>
        <dbReference type="PROSITE" id="PS50943"/>
    </source>
</evidence>
<dbReference type="Pfam" id="PF01381">
    <property type="entry name" value="HTH_3"/>
    <property type="match status" value="1"/>
</dbReference>
<dbReference type="EMBL" id="JBBUTF010000002">
    <property type="protein sequence ID" value="MEK8024556.1"/>
    <property type="molecule type" value="Genomic_DNA"/>
</dbReference>
<sequence>MRRAKDEQVLRAAAAEIKARRGHIQISQEELAHRADIHRSFIARVEVAQTQPSLAVLLRIADALEVDAAELVGSIVERCKHEV</sequence>
<dbReference type="SMART" id="SM00530">
    <property type="entry name" value="HTH_XRE"/>
    <property type="match status" value="1"/>
</dbReference>
<name>A0ABU9B4L5_9BURK</name>
<keyword evidence="1" id="KW-0238">DNA-binding</keyword>
<evidence type="ECO:0000256" key="1">
    <source>
        <dbReference type="ARBA" id="ARBA00023125"/>
    </source>
</evidence>
<reference evidence="3 4" key="1">
    <citation type="submission" date="2024-04" db="EMBL/GenBank/DDBJ databases">
        <title>Novel species of the genus Ideonella isolated from streams.</title>
        <authorList>
            <person name="Lu H."/>
        </authorList>
    </citation>
    <scope>NUCLEOTIDE SEQUENCE [LARGE SCALE GENOMIC DNA]</scope>
    <source>
        <strain evidence="3 4">BYS139W</strain>
    </source>
</reference>
<feature type="domain" description="HTH cro/C1-type" evidence="2">
    <location>
        <begin position="17"/>
        <end position="71"/>
    </location>
</feature>
<dbReference type="Proteomes" id="UP001368500">
    <property type="component" value="Unassembled WGS sequence"/>
</dbReference>